<feature type="transmembrane region" description="Helical" evidence="2">
    <location>
        <begin position="125"/>
        <end position="148"/>
    </location>
</feature>
<dbReference type="PANTHER" id="PTHR23526:SF2">
    <property type="entry name" value="MAJOR FACILITATOR SUPERFAMILY (MFS) PROFILE DOMAIN-CONTAINING PROTEIN"/>
    <property type="match status" value="1"/>
</dbReference>
<feature type="transmembrane region" description="Helical" evidence="2">
    <location>
        <begin position="169"/>
        <end position="186"/>
    </location>
</feature>
<reference evidence="3 4" key="1">
    <citation type="submission" date="2016-09" db="EMBL/GenBank/DDBJ databases">
        <authorList>
            <person name="Capua I."/>
            <person name="De Benedictis P."/>
            <person name="Joannis T."/>
            <person name="Lombin L.H."/>
            <person name="Cattoli G."/>
        </authorList>
    </citation>
    <scope>NUCLEOTIDE SEQUENCE [LARGE SCALE GENOMIC DNA]</scope>
    <source>
        <strain evidence="3 4">GluBS11</strain>
    </source>
</reference>
<feature type="transmembrane region" description="Helical" evidence="2">
    <location>
        <begin position="337"/>
        <end position="360"/>
    </location>
</feature>
<keyword evidence="2" id="KW-0472">Membrane</keyword>
<feature type="transmembrane region" description="Helical" evidence="2">
    <location>
        <begin position="69"/>
        <end position="89"/>
    </location>
</feature>
<feature type="transmembrane region" description="Helical" evidence="2">
    <location>
        <begin position="96"/>
        <end position="119"/>
    </location>
</feature>
<accession>A0A1D3TR70</accession>
<sequence length="439" mass="47911">MAYLTATIRKHFTDTYFSRRPLSEADYSRSRNLFILEGVCANGIFTLTSGAFLSGYVASLGADESLNGIIGSIPTLLCATQLFSSVVIENLKQKKFLIAIMALIHRLLLAGMFFIPFFVQGIAARITAMIIMFSVSHFCGTFIGTGAGNWILQLLANNNVGSYLGKKDAYALGAATLISLVMGKVLDNYRSSGAELFGFAVIGIAALAIAFTNFYCLSSIKEPASEIRREKVNLKDVLTKPLAHKGFRKIILFYVFWNLALQIAGPFFSIYMVTGLKLDYFYITTVGLLSSAARVGAAIIWGQMADKKSWLWVTKASIALLGVIHFCWFFLTQESYVVLMPVLQVFSGIAWGGIAIAMFNIQYAFAPLENRVIYVSANTSYAGICGFAASLCGALLLKLLPDMAIGGFTGTGMQMLFAISGILMIGCVLFIRIVLEKNR</sequence>
<protein>
    <submittedName>
        <fullName evidence="3">Major Facilitator Superfamily protein</fullName>
    </submittedName>
</protein>
<keyword evidence="2" id="KW-1133">Transmembrane helix</keyword>
<dbReference type="AlphaFoldDB" id="A0A1D3TR70"/>
<evidence type="ECO:0000313" key="3">
    <source>
        <dbReference type="EMBL" id="SCP96167.1"/>
    </source>
</evidence>
<proteinExistence type="predicted"/>
<evidence type="ECO:0000256" key="2">
    <source>
        <dbReference type="SAM" id="Phobius"/>
    </source>
</evidence>
<dbReference type="InterPro" id="IPR036259">
    <property type="entry name" value="MFS_trans_sf"/>
</dbReference>
<feature type="transmembrane region" description="Helical" evidence="2">
    <location>
        <begin position="416"/>
        <end position="435"/>
    </location>
</feature>
<feature type="transmembrane region" description="Helical" evidence="2">
    <location>
        <begin position="198"/>
        <end position="220"/>
    </location>
</feature>
<dbReference type="OrthoDB" id="1714505at2"/>
<dbReference type="InterPro" id="IPR011701">
    <property type="entry name" value="MFS"/>
</dbReference>
<dbReference type="PANTHER" id="PTHR23526">
    <property type="entry name" value="INTEGRAL MEMBRANE TRANSPORT PROTEIN-RELATED"/>
    <property type="match status" value="1"/>
</dbReference>
<evidence type="ECO:0000256" key="1">
    <source>
        <dbReference type="ARBA" id="ARBA00004651"/>
    </source>
</evidence>
<dbReference type="Pfam" id="PF07690">
    <property type="entry name" value="MFS_1"/>
    <property type="match status" value="1"/>
</dbReference>
<dbReference type="GO" id="GO:0005886">
    <property type="term" value="C:plasma membrane"/>
    <property type="evidence" value="ECO:0007669"/>
    <property type="project" value="UniProtKB-SubCell"/>
</dbReference>
<evidence type="ECO:0000313" key="4">
    <source>
        <dbReference type="Proteomes" id="UP000199315"/>
    </source>
</evidence>
<dbReference type="Proteomes" id="UP000199315">
    <property type="component" value="Unassembled WGS sequence"/>
</dbReference>
<feature type="transmembrane region" description="Helical" evidence="2">
    <location>
        <begin position="250"/>
        <end position="274"/>
    </location>
</feature>
<gene>
    <name evidence="3" type="ORF">SAMN05421730_1003239</name>
</gene>
<dbReference type="InterPro" id="IPR052528">
    <property type="entry name" value="Sugar_transport-like"/>
</dbReference>
<name>A0A1D3TR70_9FIRM</name>
<dbReference type="EMBL" id="FMKA01000003">
    <property type="protein sequence ID" value="SCP96167.1"/>
    <property type="molecule type" value="Genomic_DNA"/>
</dbReference>
<comment type="subcellular location">
    <subcellularLocation>
        <location evidence="1">Cell membrane</location>
        <topology evidence="1">Multi-pass membrane protein</topology>
    </subcellularLocation>
</comment>
<dbReference type="RefSeq" id="WP_091231100.1">
    <property type="nucleotide sequence ID" value="NZ_FMKA01000003.1"/>
</dbReference>
<feature type="transmembrane region" description="Helical" evidence="2">
    <location>
        <begin position="372"/>
        <end position="396"/>
    </location>
</feature>
<dbReference type="SUPFAM" id="SSF103473">
    <property type="entry name" value="MFS general substrate transporter"/>
    <property type="match status" value="1"/>
</dbReference>
<feature type="transmembrane region" description="Helical" evidence="2">
    <location>
        <begin position="309"/>
        <end position="331"/>
    </location>
</feature>
<feature type="transmembrane region" description="Helical" evidence="2">
    <location>
        <begin position="33"/>
        <end position="57"/>
    </location>
</feature>
<keyword evidence="4" id="KW-1185">Reference proteome</keyword>
<feature type="transmembrane region" description="Helical" evidence="2">
    <location>
        <begin position="280"/>
        <end position="302"/>
    </location>
</feature>
<dbReference type="STRING" id="1619234.SAMN05421730_1003239"/>
<organism evidence="3 4">
    <name type="scientific">Anaerobium acetethylicum</name>
    <dbReference type="NCBI Taxonomy" id="1619234"/>
    <lineage>
        <taxon>Bacteria</taxon>
        <taxon>Bacillati</taxon>
        <taxon>Bacillota</taxon>
        <taxon>Clostridia</taxon>
        <taxon>Lachnospirales</taxon>
        <taxon>Lachnospiraceae</taxon>
        <taxon>Anaerobium</taxon>
    </lineage>
</organism>
<dbReference type="Gene3D" id="1.20.1250.20">
    <property type="entry name" value="MFS general substrate transporter like domains"/>
    <property type="match status" value="1"/>
</dbReference>
<dbReference type="GO" id="GO:0022857">
    <property type="term" value="F:transmembrane transporter activity"/>
    <property type="evidence" value="ECO:0007669"/>
    <property type="project" value="InterPro"/>
</dbReference>
<keyword evidence="2" id="KW-0812">Transmembrane</keyword>